<evidence type="ECO:0000313" key="2">
    <source>
        <dbReference type="EMBL" id="UOM49935.1"/>
    </source>
</evidence>
<feature type="transmembrane region" description="Helical" evidence="1">
    <location>
        <begin position="44"/>
        <end position="63"/>
    </location>
</feature>
<keyword evidence="1" id="KW-1133">Transmembrane helix</keyword>
<feature type="transmembrane region" description="Helical" evidence="1">
    <location>
        <begin position="6"/>
        <end position="32"/>
    </location>
</feature>
<keyword evidence="3" id="KW-1185">Reference proteome</keyword>
<dbReference type="RefSeq" id="WP_244771329.1">
    <property type="nucleotide sequence ID" value="NZ_CP094929.1"/>
</dbReference>
<keyword evidence="1" id="KW-0472">Membrane</keyword>
<reference evidence="3" key="1">
    <citation type="journal article" date="2024" name="J Bioinform Genom">
        <title>Complete genome sequence of the type strain bacterium Sphaerochaeta associata GLS2t (VKM B-2742)t.</title>
        <authorList>
            <person name="Troshina O.Y."/>
            <person name="Tepeeva A.N."/>
            <person name="Arzamasceva V.O."/>
            <person name="Whitman W.B."/>
            <person name="Varghese N."/>
            <person name="Shapiro N."/>
            <person name="Woyke T."/>
            <person name="Kripides N.C."/>
            <person name="Vasilenko O.V."/>
        </authorList>
    </citation>
    <scope>NUCLEOTIDE SEQUENCE [LARGE SCALE GENOMIC DNA]</scope>
    <source>
        <strain evidence="3">GLS2T</strain>
    </source>
</reference>
<sequence length="140" mass="15789">MIQVYLLCIAYLLLGTAFLLSDTYGLTFPLLLSLRYAFRTHASLRRILILAGLLITLALAFFPMDPGPWLLGDLVPMLNVFSLTLWFLYQALRGIGVKQEEQQTVLDATGLYMERNKRNVGFLTMGIAIIHFIAPQLVLL</sequence>
<dbReference type="EMBL" id="CP094929">
    <property type="protein sequence ID" value="UOM49935.1"/>
    <property type="molecule type" value="Genomic_DNA"/>
</dbReference>
<gene>
    <name evidence="2" type="ORF">MUG09_10235</name>
</gene>
<keyword evidence="1" id="KW-0812">Transmembrane</keyword>
<proteinExistence type="predicted"/>
<name>A0ABY4D7H0_9SPIR</name>
<feature type="transmembrane region" description="Helical" evidence="1">
    <location>
        <begin position="69"/>
        <end position="89"/>
    </location>
</feature>
<evidence type="ECO:0000256" key="1">
    <source>
        <dbReference type="SAM" id="Phobius"/>
    </source>
</evidence>
<accession>A0ABY4D7H0</accession>
<evidence type="ECO:0000313" key="3">
    <source>
        <dbReference type="Proteomes" id="UP000829708"/>
    </source>
</evidence>
<protein>
    <submittedName>
        <fullName evidence="2">Uncharacterized protein</fullName>
    </submittedName>
</protein>
<feature type="transmembrane region" description="Helical" evidence="1">
    <location>
        <begin position="120"/>
        <end position="139"/>
    </location>
</feature>
<organism evidence="2 3">
    <name type="scientific">Sphaerochaeta associata</name>
    <dbReference type="NCBI Taxonomy" id="1129264"/>
    <lineage>
        <taxon>Bacteria</taxon>
        <taxon>Pseudomonadati</taxon>
        <taxon>Spirochaetota</taxon>
        <taxon>Spirochaetia</taxon>
        <taxon>Spirochaetales</taxon>
        <taxon>Sphaerochaetaceae</taxon>
        <taxon>Sphaerochaeta</taxon>
    </lineage>
</organism>
<dbReference type="Proteomes" id="UP000829708">
    <property type="component" value="Chromosome"/>
</dbReference>